<evidence type="ECO:0000313" key="1">
    <source>
        <dbReference type="EMBL" id="RUP43814.1"/>
    </source>
</evidence>
<dbReference type="AlphaFoldDB" id="A0A433CZ07"/>
<evidence type="ECO:0000313" key="2">
    <source>
        <dbReference type="Proteomes" id="UP000268093"/>
    </source>
</evidence>
<gene>
    <name evidence="1" type="ORF">BC936DRAFT_136696</name>
</gene>
<dbReference type="EMBL" id="RBNI01010259">
    <property type="protein sequence ID" value="RUP43814.1"/>
    <property type="molecule type" value="Genomic_DNA"/>
</dbReference>
<protein>
    <submittedName>
        <fullName evidence="1">Uncharacterized protein</fullName>
    </submittedName>
</protein>
<dbReference type="Proteomes" id="UP000268093">
    <property type="component" value="Unassembled WGS sequence"/>
</dbReference>
<sequence>MSLWAPDVTLSSPKIISSATLPPMQTSNCARYSLRVNESLSMSGSCTVMPSAEPRGMMVALCNGIAPGVKWATRACPPSW</sequence>
<name>A0A433CZ07_9FUNG</name>
<reference evidence="1 2" key="1">
    <citation type="journal article" date="2018" name="New Phytol.">
        <title>Phylogenomics of Endogonaceae and evolution of mycorrhizas within Mucoromycota.</title>
        <authorList>
            <person name="Chang Y."/>
            <person name="Desiro A."/>
            <person name="Na H."/>
            <person name="Sandor L."/>
            <person name="Lipzen A."/>
            <person name="Clum A."/>
            <person name="Barry K."/>
            <person name="Grigoriev I.V."/>
            <person name="Martin F.M."/>
            <person name="Stajich J.E."/>
            <person name="Smith M.E."/>
            <person name="Bonito G."/>
            <person name="Spatafora J.W."/>
        </authorList>
    </citation>
    <scope>NUCLEOTIDE SEQUENCE [LARGE SCALE GENOMIC DNA]</scope>
    <source>
        <strain evidence="1 2">GMNB39</strain>
    </source>
</reference>
<proteinExistence type="predicted"/>
<accession>A0A433CZ07</accession>
<organism evidence="1 2">
    <name type="scientific">Jimgerdemannia flammicorona</name>
    <dbReference type="NCBI Taxonomy" id="994334"/>
    <lineage>
        <taxon>Eukaryota</taxon>
        <taxon>Fungi</taxon>
        <taxon>Fungi incertae sedis</taxon>
        <taxon>Mucoromycota</taxon>
        <taxon>Mucoromycotina</taxon>
        <taxon>Endogonomycetes</taxon>
        <taxon>Endogonales</taxon>
        <taxon>Endogonaceae</taxon>
        <taxon>Jimgerdemannia</taxon>
    </lineage>
</organism>
<keyword evidence="2" id="KW-1185">Reference proteome</keyword>
<comment type="caution">
    <text evidence="1">The sequence shown here is derived from an EMBL/GenBank/DDBJ whole genome shotgun (WGS) entry which is preliminary data.</text>
</comment>